<keyword evidence="3" id="KW-1185">Reference proteome</keyword>
<reference evidence="2" key="1">
    <citation type="submission" date="2020-10" db="EMBL/GenBank/DDBJ databases">
        <authorList>
            <person name="Castelo-Branco R."/>
            <person name="Eusebio N."/>
            <person name="Adriana R."/>
            <person name="Vieira A."/>
            <person name="Brugerolle De Fraissinette N."/>
            <person name="Rezende De Castro R."/>
            <person name="Schneider M.P."/>
            <person name="Vasconcelos V."/>
            <person name="Leao P.N."/>
        </authorList>
    </citation>
    <scope>NUCLEOTIDE SEQUENCE</scope>
    <source>
        <strain evidence="2">LEGE 11479</strain>
    </source>
</reference>
<accession>A0A929F9T6</accession>
<sequence length="247" mass="26705">MKARFGRLLCGLLGSGVMAATLHTPQALALSEDELLDKFSEVPVFVMVDSSGGYVTPVSDLPNDGLGNVALLRVFFNEDDVISFVRQVREENPRFHQGGSVGVVDLATVHLLAAQEREVPLKLIFIPQQDDLQAALDLDSEFGGNSSSSLVPLFTLQDASGGYLPLSVTGEAEEETLVSLFLSREDAENVLNAVQQSNPALSDVSIGVVSLADISSEFLQTDNESFELIRFLPDSDVINHIQDLELE</sequence>
<dbReference type="Pfam" id="PF04278">
    <property type="entry name" value="Tic22"/>
    <property type="match status" value="1"/>
</dbReference>
<feature type="chain" id="PRO_5037113940" description="Tic22 family protein" evidence="1">
    <location>
        <begin position="20"/>
        <end position="247"/>
    </location>
</feature>
<evidence type="ECO:0000313" key="3">
    <source>
        <dbReference type="Proteomes" id="UP000615026"/>
    </source>
</evidence>
<dbReference type="PANTHER" id="PTHR33926:SF4">
    <property type="entry name" value="PROTEIN TIC 22, CHLOROPLASTIC"/>
    <property type="match status" value="1"/>
</dbReference>
<comment type="caution">
    <text evidence="2">The sequence shown here is derived from an EMBL/GenBank/DDBJ whole genome shotgun (WGS) entry which is preliminary data.</text>
</comment>
<dbReference type="GO" id="GO:0015031">
    <property type="term" value="P:protein transport"/>
    <property type="evidence" value="ECO:0007669"/>
    <property type="project" value="InterPro"/>
</dbReference>
<dbReference type="RefSeq" id="WP_193993707.1">
    <property type="nucleotide sequence ID" value="NZ_JADEXP010000116.1"/>
</dbReference>
<dbReference type="Proteomes" id="UP000615026">
    <property type="component" value="Unassembled WGS sequence"/>
</dbReference>
<protein>
    <recommendedName>
        <fullName evidence="4">Tic22 family protein</fullName>
    </recommendedName>
</protein>
<dbReference type="AlphaFoldDB" id="A0A929F9T6"/>
<dbReference type="InterPro" id="IPR007378">
    <property type="entry name" value="Tic22-like"/>
</dbReference>
<dbReference type="Gene3D" id="3.40.1350.100">
    <property type="match status" value="2"/>
</dbReference>
<organism evidence="2 3">
    <name type="scientific">Leptolyngbya cf. ectocarpi LEGE 11479</name>
    <dbReference type="NCBI Taxonomy" id="1828722"/>
    <lineage>
        <taxon>Bacteria</taxon>
        <taxon>Bacillati</taxon>
        <taxon>Cyanobacteriota</taxon>
        <taxon>Cyanophyceae</taxon>
        <taxon>Leptolyngbyales</taxon>
        <taxon>Leptolyngbyaceae</taxon>
        <taxon>Leptolyngbya group</taxon>
        <taxon>Leptolyngbya</taxon>
    </lineage>
</organism>
<gene>
    <name evidence="2" type="ORF">IQ260_13915</name>
</gene>
<dbReference type="PANTHER" id="PTHR33926">
    <property type="entry name" value="PROTEIN TIC 22, CHLOROPLASTIC"/>
    <property type="match status" value="1"/>
</dbReference>
<evidence type="ECO:0008006" key="4">
    <source>
        <dbReference type="Google" id="ProtNLM"/>
    </source>
</evidence>
<proteinExistence type="predicted"/>
<evidence type="ECO:0000256" key="1">
    <source>
        <dbReference type="SAM" id="SignalP"/>
    </source>
</evidence>
<keyword evidence="1" id="KW-0732">Signal</keyword>
<name>A0A929F9T6_LEPEC</name>
<feature type="signal peptide" evidence="1">
    <location>
        <begin position="1"/>
        <end position="19"/>
    </location>
</feature>
<dbReference type="EMBL" id="JADEXP010000116">
    <property type="protein sequence ID" value="MBE9067749.1"/>
    <property type="molecule type" value="Genomic_DNA"/>
</dbReference>
<evidence type="ECO:0000313" key="2">
    <source>
        <dbReference type="EMBL" id="MBE9067749.1"/>
    </source>
</evidence>